<reference evidence="13 14" key="1">
    <citation type="submission" date="2020-08" db="EMBL/GenBank/DDBJ databases">
        <authorList>
            <person name="Hejnol A."/>
        </authorList>
    </citation>
    <scope>NUCLEOTIDE SEQUENCE [LARGE SCALE GENOMIC DNA]</scope>
</reference>
<evidence type="ECO:0000256" key="9">
    <source>
        <dbReference type="ARBA" id="ARBA00023136"/>
    </source>
</evidence>
<dbReference type="PANTHER" id="PTHR45760:SF2">
    <property type="entry name" value="FI19922P1-RELATED"/>
    <property type="match status" value="1"/>
</dbReference>
<keyword evidence="9 10" id="KW-0472">Membrane</keyword>
<dbReference type="EMBL" id="CAJFCJ010000007">
    <property type="protein sequence ID" value="CAD5117887.1"/>
    <property type="molecule type" value="Genomic_DNA"/>
</dbReference>
<feature type="repeat" description="Solcar" evidence="10">
    <location>
        <begin position="181"/>
        <end position="265"/>
    </location>
</feature>
<dbReference type="Gene3D" id="1.50.40.10">
    <property type="entry name" value="Mitochondrial carrier domain"/>
    <property type="match status" value="2"/>
</dbReference>
<dbReference type="InterPro" id="IPR045315">
    <property type="entry name" value="Mtm1-like"/>
</dbReference>
<gene>
    <name evidence="13" type="ORF">DGYR_LOCUS6359</name>
</gene>
<comment type="caution">
    <text evidence="13">The sequence shown here is derived from an EMBL/GenBank/DDBJ whole genome shotgun (WGS) entry which is preliminary data.</text>
</comment>
<dbReference type="PROSITE" id="PS50920">
    <property type="entry name" value="SOLCAR"/>
    <property type="match status" value="3"/>
</dbReference>
<evidence type="ECO:0000256" key="12">
    <source>
        <dbReference type="SAM" id="Phobius"/>
    </source>
</evidence>
<keyword evidence="7 12" id="KW-1133">Transmembrane helix</keyword>
<feature type="repeat" description="Solcar" evidence="10">
    <location>
        <begin position="12"/>
        <end position="172"/>
    </location>
</feature>
<evidence type="ECO:0000256" key="7">
    <source>
        <dbReference type="ARBA" id="ARBA00022989"/>
    </source>
</evidence>
<evidence type="ECO:0000256" key="5">
    <source>
        <dbReference type="ARBA" id="ARBA00022737"/>
    </source>
</evidence>
<evidence type="ECO:0000256" key="3">
    <source>
        <dbReference type="ARBA" id="ARBA00022448"/>
    </source>
</evidence>
<evidence type="ECO:0000256" key="1">
    <source>
        <dbReference type="ARBA" id="ARBA00004448"/>
    </source>
</evidence>
<comment type="subcellular location">
    <subcellularLocation>
        <location evidence="1">Mitochondrion inner membrane</location>
        <topology evidence="1">Multi-pass membrane protein</topology>
    </subcellularLocation>
</comment>
<dbReference type="InterPro" id="IPR023395">
    <property type="entry name" value="MCP_dom_sf"/>
</dbReference>
<evidence type="ECO:0000256" key="11">
    <source>
        <dbReference type="RuleBase" id="RU000488"/>
    </source>
</evidence>
<dbReference type="InterPro" id="IPR018108">
    <property type="entry name" value="MCP_transmembrane"/>
</dbReference>
<evidence type="ECO:0000313" key="14">
    <source>
        <dbReference type="Proteomes" id="UP000549394"/>
    </source>
</evidence>
<evidence type="ECO:0000313" key="13">
    <source>
        <dbReference type="EMBL" id="CAD5117887.1"/>
    </source>
</evidence>
<protein>
    <submittedName>
        <fullName evidence="13">DgyrCDS6631</fullName>
    </submittedName>
</protein>
<evidence type="ECO:0000256" key="2">
    <source>
        <dbReference type="ARBA" id="ARBA00006375"/>
    </source>
</evidence>
<keyword evidence="14" id="KW-1185">Reference proteome</keyword>
<evidence type="ECO:0000256" key="4">
    <source>
        <dbReference type="ARBA" id="ARBA00022692"/>
    </source>
</evidence>
<evidence type="ECO:0000256" key="10">
    <source>
        <dbReference type="PROSITE-ProRule" id="PRU00282"/>
    </source>
</evidence>
<keyword evidence="5" id="KW-0677">Repeat</keyword>
<dbReference type="PROSITE" id="PS51257">
    <property type="entry name" value="PROKAR_LIPOPROTEIN"/>
    <property type="match status" value="1"/>
</dbReference>
<organism evidence="13 14">
    <name type="scientific">Dimorphilus gyrociliatus</name>
    <dbReference type="NCBI Taxonomy" id="2664684"/>
    <lineage>
        <taxon>Eukaryota</taxon>
        <taxon>Metazoa</taxon>
        <taxon>Spiralia</taxon>
        <taxon>Lophotrochozoa</taxon>
        <taxon>Annelida</taxon>
        <taxon>Polychaeta</taxon>
        <taxon>Polychaeta incertae sedis</taxon>
        <taxon>Dinophilidae</taxon>
        <taxon>Dimorphilus</taxon>
    </lineage>
</organism>
<keyword evidence="4 10" id="KW-0812">Transmembrane</keyword>
<proteinExistence type="inferred from homology"/>
<sequence>MQQERNDRPIKITTGQQMVASCSGAILTSLFVTPLDVIKIRLQSQAKPFKTGQCFLYCNGLMDHLCTCLNSTRPRPWYQTPGKFTGTFSKSCRCANWRMRQCGWCYVIDPAILKESFNSKRIRKFHGTLDAFVKIARYEGITRLWSGLPPTLAMAVPATVVYFTCYDHLKYYMGYKDGDASRAHIAIVAGSVARVGAVTLISPLELIRTKMQSERLSYRELSKAIRLSIKSEGISTVMRGLGSTLLRDVPFSALYWYGYELLKSKQMNLAGCTQPTFLQSFYAGAISGTFAAIVTLPFDVIKTHQQIAVGEELSKFTSKSATSSSTLSQIRKLYMQQGIRALFTGLVPRVVKIAPACAIMISSYEYGKVFFANYNSQIQKTEVQMNKITD</sequence>
<keyword evidence="8" id="KW-0496">Mitochondrion</keyword>
<name>A0A7I8VP93_9ANNE</name>
<feature type="repeat" description="Solcar" evidence="10">
    <location>
        <begin position="275"/>
        <end position="370"/>
    </location>
</feature>
<accession>A0A7I8VP93</accession>
<dbReference type="GO" id="GO:1990542">
    <property type="term" value="P:mitochondrial transmembrane transport"/>
    <property type="evidence" value="ECO:0007669"/>
    <property type="project" value="InterPro"/>
</dbReference>
<dbReference type="AlphaFoldDB" id="A0A7I8VP93"/>
<feature type="transmembrane region" description="Helical" evidence="12">
    <location>
        <begin position="144"/>
        <end position="163"/>
    </location>
</feature>
<dbReference type="GO" id="GO:0005743">
    <property type="term" value="C:mitochondrial inner membrane"/>
    <property type="evidence" value="ECO:0007669"/>
    <property type="project" value="UniProtKB-SubCell"/>
</dbReference>
<keyword evidence="6" id="KW-0999">Mitochondrion inner membrane</keyword>
<dbReference type="SUPFAM" id="SSF103506">
    <property type="entry name" value="Mitochondrial carrier"/>
    <property type="match status" value="1"/>
</dbReference>
<keyword evidence="3 11" id="KW-0813">Transport</keyword>
<evidence type="ECO:0000256" key="8">
    <source>
        <dbReference type="ARBA" id="ARBA00023128"/>
    </source>
</evidence>
<dbReference type="PANTHER" id="PTHR45760">
    <property type="entry name" value="FI19922P1-RELATED"/>
    <property type="match status" value="1"/>
</dbReference>
<comment type="similarity">
    <text evidence="2 11">Belongs to the mitochondrial carrier (TC 2.A.29) family.</text>
</comment>
<dbReference type="Pfam" id="PF00153">
    <property type="entry name" value="Mito_carr"/>
    <property type="match status" value="4"/>
</dbReference>
<dbReference type="Proteomes" id="UP000549394">
    <property type="component" value="Unassembled WGS sequence"/>
</dbReference>
<evidence type="ECO:0000256" key="6">
    <source>
        <dbReference type="ARBA" id="ARBA00022792"/>
    </source>
</evidence>
<dbReference type="OrthoDB" id="1747031at2759"/>